<organism evidence="1 2">
    <name type="scientific">Vespula squamosa</name>
    <name type="common">Southern yellow jacket</name>
    <name type="synonym">Wasp</name>
    <dbReference type="NCBI Taxonomy" id="30214"/>
    <lineage>
        <taxon>Eukaryota</taxon>
        <taxon>Metazoa</taxon>
        <taxon>Ecdysozoa</taxon>
        <taxon>Arthropoda</taxon>
        <taxon>Hexapoda</taxon>
        <taxon>Insecta</taxon>
        <taxon>Pterygota</taxon>
        <taxon>Neoptera</taxon>
        <taxon>Endopterygota</taxon>
        <taxon>Hymenoptera</taxon>
        <taxon>Apocrita</taxon>
        <taxon>Aculeata</taxon>
        <taxon>Vespoidea</taxon>
        <taxon>Vespidae</taxon>
        <taxon>Vespinae</taxon>
        <taxon>Vespula</taxon>
    </lineage>
</organism>
<gene>
    <name evidence="1" type="ORF">V1478_013957</name>
</gene>
<dbReference type="AlphaFoldDB" id="A0ABD2A6L9"/>
<evidence type="ECO:0000313" key="2">
    <source>
        <dbReference type="Proteomes" id="UP001607302"/>
    </source>
</evidence>
<dbReference type="Proteomes" id="UP001607302">
    <property type="component" value="Unassembled WGS sequence"/>
</dbReference>
<dbReference type="EMBL" id="JAUDFV010000154">
    <property type="protein sequence ID" value="KAL2716281.1"/>
    <property type="molecule type" value="Genomic_DNA"/>
</dbReference>
<evidence type="ECO:0000313" key="1">
    <source>
        <dbReference type="EMBL" id="KAL2716281.1"/>
    </source>
</evidence>
<comment type="caution">
    <text evidence="1">The sequence shown here is derived from an EMBL/GenBank/DDBJ whole genome shotgun (WGS) entry which is preliminary data.</text>
</comment>
<name>A0ABD2A6L9_VESSQ</name>
<protein>
    <submittedName>
        <fullName evidence="1">Uncharacterized protein</fullName>
    </submittedName>
</protein>
<proteinExistence type="predicted"/>
<keyword evidence="2" id="KW-1185">Reference proteome</keyword>
<accession>A0ABD2A6L9</accession>
<sequence>MNIIKASEGYYPKCNLARIVKITRDSVESPTVTGTRTFTRESLDERYNDASHSSDNFLLLRFHVMDVSSSNNITTTITITIIFTIKAKRRIIVCFVLFFEIYPASSLGRETLLRDSGGQLISRKCISMVPKQKRVSQEAPLYCRWSSSSGRKRPVAAAPTIREFTIHKGNTNKENNSNS</sequence>
<reference evidence="1 2" key="1">
    <citation type="journal article" date="2024" name="Ann. Entomol. Soc. Am.">
        <title>Genomic analyses of the southern and eastern yellowjacket wasps (Hymenoptera: Vespidae) reveal evolutionary signatures of social life.</title>
        <authorList>
            <person name="Catto M.A."/>
            <person name="Caine P.B."/>
            <person name="Orr S.E."/>
            <person name="Hunt B.G."/>
            <person name="Goodisman M.A.D."/>
        </authorList>
    </citation>
    <scope>NUCLEOTIDE SEQUENCE [LARGE SCALE GENOMIC DNA]</scope>
    <source>
        <strain evidence="1">233</strain>
        <tissue evidence="1">Head and thorax</tissue>
    </source>
</reference>